<name>A0ABU9YGJ1_9PROT</name>
<keyword evidence="1" id="KW-0805">Transcription regulation</keyword>
<evidence type="ECO:0000259" key="4">
    <source>
        <dbReference type="PROSITE" id="PS01124"/>
    </source>
</evidence>
<dbReference type="PANTHER" id="PTHR47894">
    <property type="entry name" value="HTH-TYPE TRANSCRIPTIONAL REGULATOR GADX"/>
    <property type="match status" value="1"/>
</dbReference>
<evidence type="ECO:0000313" key="5">
    <source>
        <dbReference type="EMBL" id="MEN2987907.1"/>
    </source>
</evidence>
<dbReference type="Pfam" id="PF12833">
    <property type="entry name" value="HTH_18"/>
    <property type="match status" value="1"/>
</dbReference>
<keyword evidence="2" id="KW-0238">DNA-binding</keyword>
<dbReference type="InterPro" id="IPR009057">
    <property type="entry name" value="Homeodomain-like_sf"/>
</dbReference>
<evidence type="ECO:0000313" key="6">
    <source>
        <dbReference type="Proteomes" id="UP001413721"/>
    </source>
</evidence>
<accession>A0ABU9YGJ1</accession>
<reference evidence="5 6" key="1">
    <citation type="submission" date="2024-03" db="EMBL/GenBank/DDBJ databases">
        <title>High-quality draft genome sequencing of Tistrella sp. BH-R2-4.</title>
        <authorList>
            <person name="Dong C."/>
        </authorList>
    </citation>
    <scope>NUCLEOTIDE SEQUENCE [LARGE SCALE GENOMIC DNA]</scope>
    <source>
        <strain evidence="5 6">BH-R2-4</strain>
    </source>
</reference>
<keyword evidence="3" id="KW-0804">Transcription</keyword>
<dbReference type="RefSeq" id="WP_345932631.1">
    <property type="nucleotide sequence ID" value="NZ_JBBKTV010000003.1"/>
</dbReference>
<dbReference type="InterPro" id="IPR018060">
    <property type="entry name" value="HTH_AraC"/>
</dbReference>
<dbReference type="SUPFAM" id="SSF46689">
    <property type="entry name" value="Homeodomain-like"/>
    <property type="match status" value="1"/>
</dbReference>
<comment type="caution">
    <text evidence="5">The sequence shown here is derived from an EMBL/GenBank/DDBJ whole genome shotgun (WGS) entry which is preliminary data.</text>
</comment>
<dbReference type="PANTHER" id="PTHR47894:SF4">
    <property type="entry name" value="HTH-TYPE TRANSCRIPTIONAL REGULATOR GADX"/>
    <property type="match status" value="1"/>
</dbReference>
<evidence type="ECO:0000256" key="3">
    <source>
        <dbReference type="ARBA" id="ARBA00023163"/>
    </source>
</evidence>
<dbReference type="EMBL" id="JBBKTW010000002">
    <property type="protein sequence ID" value="MEN2987907.1"/>
    <property type="molecule type" value="Genomic_DNA"/>
</dbReference>
<keyword evidence="6" id="KW-1185">Reference proteome</keyword>
<dbReference type="Pfam" id="PF12625">
    <property type="entry name" value="Arabinose_bd"/>
    <property type="match status" value="1"/>
</dbReference>
<proteinExistence type="predicted"/>
<evidence type="ECO:0000256" key="2">
    <source>
        <dbReference type="ARBA" id="ARBA00023125"/>
    </source>
</evidence>
<dbReference type="InterPro" id="IPR032687">
    <property type="entry name" value="AraC-type_N"/>
</dbReference>
<evidence type="ECO:0000256" key="1">
    <source>
        <dbReference type="ARBA" id="ARBA00023015"/>
    </source>
</evidence>
<dbReference type="Gene3D" id="1.10.10.60">
    <property type="entry name" value="Homeodomain-like"/>
    <property type="match status" value="1"/>
</dbReference>
<dbReference type="PROSITE" id="PS01124">
    <property type="entry name" value="HTH_ARAC_FAMILY_2"/>
    <property type="match status" value="1"/>
</dbReference>
<dbReference type="SMART" id="SM00342">
    <property type="entry name" value="HTH_ARAC"/>
    <property type="match status" value="1"/>
</dbReference>
<sequence length="344" mass="37348">MISSHQFGTITTGAIYGLHAVIKSKGGRPEDVFARIGLSGDPDCGVQPVLPLASFTATLEAAASEVGSSTFGLDFGRAFDIRRLGGIGEVFHCDQTVGAALEKFCRYLPTAQDNSRAVCAVSGDLARVSYEIEDPTVHERVQDANFTLALKHDVLKWLLGPRFSASWVEFRHQPDGDAADYRHHFGCPVRFGAGGNALVFPARWLETPIATADPRACHQVTARLADDLATRTARIDFTGGIEAWITEAMCRAAPIELEHVAADLGMSARTLQRRLDQCGVSFADLRNTVRRRLAVVMLTETAMPVTLIALHLGYSETSAFTRAFKAMTGRAPLAFRNRAVMAAR</sequence>
<dbReference type="Proteomes" id="UP001413721">
    <property type="component" value="Unassembled WGS sequence"/>
</dbReference>
<organism evidence="5 6">
    <name type="scientific">Tistrella arctica</name>
    <dbReference type="NCBI Taxonomy" id="3133430"/>
    <lineage>
        <taxon>Bacteria</taxon>
        <taxon>Pseudomonadati</taxon>
        <taxon>Pseudomonadota</taxon>
        <taxon>Alphaproteobacteria</taxon>
        <taxon>Geminicoccales</taxon>
        <taxon>Geminicoccaceae</taxon>
        <taxon>Tistrella</taxon>
    </lineage>
</organism>
<gene>
    <name evidence="5" type="ORF">WG926_06300</name>
</gene>
<feature type="domain" description="HTH araC/xylS-type" evidence="4">
    <location>
        <begin position="239"/>
        <end position="338"/>
    </location>
</feature>
<protein>
    <submittedName>
        <fullName evidence="5">AraC family transcriptional regulator</fullName>
    </submittedName>
</protein>